<dbReference type="EMBL" id="JACIJO010000002">
    <property type="protein sequence ID" value="MBB6326292.1"/>
    <property type="molecule type" value="Genomic_DNA"/>
</dbReference>
<reference evidence="1 2" key="1">
    <citation type="submission" date="2020-08" db="EMBL/GenBank/DDBJ databases">
        <title>Genomic Encyclopedia of Type Strains, Phase IV (KMG-IV): sequencing the most valuable type-strain genomes for metagenomic binning, comparative biology and taxonomic classification.</title>
        <authorList>
            <person name="Goeker M."/>
        </authorList>
    </citation>
    <scope>NUCLEOTIDE SEQUENCE [LARGE SCALE GENOMIC DNA]</scope>
    <source>
        <strain evidence="1 2">DSM 102044</strain>
    </source>
</reference>
<protein>
    <submittedName>
        <fullName evidence="1">Uncharacterized protein</fullName>
    </submittedName>
</protein>
<accession>A0A841MDZ7</accession>
<sequence>MPSPIVLKVEFEESGEAIKPMANAAMLDPTTAEVTWPVTVWFDGSRTYDAELDFGPRKIKKITLDPHGRFPDKNIEDNVWPRE</sequence>
<organism evidence="1 2">
    <name type="scientific">Algoriphagus iocasae</name>
    <dbReference type="NCBI Taxonomy" id="1836499"/>
    <lineage>
        <taxon>Bacteria</taxon>
        <taxon>Pseudomonadati</taxon>
        <taxon>Bacteroidota</taxon>
        <taxon>Cytophagia</taxon>
        <taxon>Cytophagales</taxon>
        <taxon>Cyclobacteriaceae</taxon>
        <taxon>Algoriphagus</taxon>
    </lineage>
</organism>
<proteinExistence type="predicted"/>
<gene>
    <name evidence="1" type="ORF">FHS59_001920</name>
</gene>
<dbReference type="AlphaFoldDB" id="A0A841MDZ7"/>
<name>A0A841MDZ7_9BACT</name>
<evidence type="ECO:0000313" key="2">
    <source>
        <dbReference type="Proteomes" id="UP000588604"/>
    </source>
</evidence>
<keyword evidence="2" id="KW-1185">Reference proteome</keyword>
<comment type="caution">
    <text evidence="1">The sequence shown here is derived from an EMBL/GenBank/DDBJ whole genome shotgun (WGS) entry which is preliminary data.</text>
</comment>
<dbReference type="RefSeq" id="WP_221444481.1">
    <property type="nucleotide sequence ID" value="NZ_JACIJO010000002.1"/>
</dbReference>
<evidence type="ECO:0000313" key="1">
    <source>
        <dbReference type="EMBL" id="MBB6326292.1"/>
    </source>
</evidence>
<dbReference type="Proteomes" id="UP000588604">
    <property type="component" value="Unassembled WGS sequence"/>
</dbReference>